<dbReference type="InterPro" id="IPR012001">
    <property type="entry name" value="Thiamin_PyroP_enz_TPP-bd_dom"/>
</dbReference>
<dbReference type="GO" id="GO:0003984">
    <property type="term" value="F:acetolactate synthase activity"/>
    <property type="evidence" value="ECO:0007669"/>
    <property type="project" value="TreeGrafter"/>
</dbReference>
<dbReference type="CDD" id="cd07035">
    <property type="entry name" value="TPP_PYR_POX_like"/>
    <property type="match status" value="1"/>
</dbReference>
<evidence type="ECO:0000256" key="3">
    <source>
        <dbReference type="RuleBase" id="RU362132"/>
    </source>
</evidence>
<dbReference type="Gene3D" id="3.40.50.970">
    <property type="match status" value="2"/>
</dbReference>
<evidence type="ECO:0000313" key="8">
    <source>
        <dbReference type="Proteomes" id="UP000321638"/>
    </source>
</evidence>
<sequence length="571" mass="60692">MSTTSSFAPQAAAASLTPRTGGQVLVDQLRIHGVDHIFGVPGESYLAALDALHDARNAIKFVICRQEGGAANMAEGYGKLTGKPGVCFVTRGPGATNASIGVHTAFQDSTPMVLLVGQVARDQEEREAFQEIDYRRMFGPLTKWAAQIEDARRIPELVSQAFHRAVSGRPGPVLLALPEDMLTDTVEVADARPYTVVRPAPAPEDMARLHDMLAAAQRPLVILGGGGWTRAACDDIRAFIEANALPAATAFRNADLLDNRHPNYVGDVGIGINPPLGRRVAESDLIIAVGPRLGEMTSASYTLFDIPVPRQPLVHVHAGADELGRVYEATLMINSGMAAFARAARALPPVPAPPWAGGVAAARADYLATLKPTAAVGAVDLGEVVAWLNKRLPDDAIIANGAGNYAGWVHRFFQYRGLRSQLAPTSGAMGYGVPAAIGAKIVEPSRTIVAFAGDGCFLMNGQEFATAVQYGANLVIVVVDNGGYGTIRMHQEREHPGRAHGVELRNPDFAAYARAFGGHGETVLKTEEFAPAFERCLAANLPSIIHVKTDIEQITSRTTITKLRAAAKSKG</sequence>
<dbReference type="SUPFAM" id="SSF52467">
    <property type="entry name" value="DHS-like NAD/FAD-binding domain"/>
    <property type="match status" value="1"/>
</dbReference>
<feature type="domain" description="Thiamine pyrophosphate enzyme TPP-binding" evidence="5">
    <location>
        <begin position="401"/>
        <end position="547"/>
    </location>
</feature>
<evidence type="ECO:0000256" key="2">
    <source>
        <dbReference type="ARBA" id="ARBA00023052"/>
    </source>
</evidence>
<dbReference type="GO" id="GO:0000287">
    <property type="term" value="F:magnesium ion binding"/>
    <property type="evidence" value="ECO:0007669"/>
    <property type="project" value="InterPro"/>
</dbReference>
<evidence type="ECO:0000313" key="7">
    <source>
        <dbReference type="EMBL" id="TXL74131.1"/>
    </source>
</evidence>
<comment type="similarity">
    <text evidence="1 3">Belongs to the TPP enzyme family.</text>
</comment>
<dbReference type="GO" id="GO:0030976">
    <property type="term" value="F:thiamine pyrophosphate binding"/>
    <property type="evidence" value="ECO:0007669"/>
    <property type="project" value="InterPro"/>
</dbReference>
<dbReference type="Gene3D" id="3.40.50.1220">
    <property type="entry name" value="TPP-binding domain"/>
    <property type="match status" value="1"/>
</dbReference>
<dbReference type="PROSITE" id="PS00187">
    <property type="entry name" value="TPP_ENZYMES"/>
    <property type="match status" value="1"/>
</dbReference>
<evidence type="ECO:0000256" key="1">
    <source>
        <dbReference type="ARBA" id="ARBA00007812"/>
    </source>
</evidence>
<dbReference type="PANTHER" id="PTHR18968">
    <property type="entry name" value="THIAMINE PYROPHOSPHATE ENZYMES"/>
    <property type="match status" value="1"/>
</dbReference>
<dbReference type="InterPro" id="IPR045229">
    <property type="entry name" value="TPP_enz"/>
</dbReference>
<feature type="domain" description="Thiamine pyrophosphate enzyme central" evidence="4">
    <location>
        <begin position="207"/>
        <end position="342"/>
    </location>
</feature>
<accession>A0A5C8PKP7</accession>
<dbReference type="OrthoDB" id="4494979at2"/>
<evidence type="ECO:0000259" key="5">
    <source>
        <dbReference type="Pfam" id="PF02775"/>
    </source>
</evidence>
<dbReference type="InterPro" id="IPR000399">
    <property type="entry name" value="TPP-bd_CS"/>
</dbReference>
<reference evidence="7 8" key="1">
    <citation type="submission" date="2019-06" db="EMBL/GenBank/DDBJ databases">
        <title>New taxonomy in bacterial strain CC-CFT640, isolated from vineyard.</title>
        <authorList>
            <person name="Lin S.-Y."/>
            <person name="Tsai C.-F."/>
            <person name="Young C.-C."/>
        </authorList>
    </citation>
    <scope>NUCLEOTIDE SEQUENCE [LARGE SCALE GENOMIC DNA]</scope>
    <source>
        <strain evidence="7 8">CC-CFT640</strain>
    </source>
</reference>
<dbReference type="PANTHER" id="PTHR18968:SF120">
    <property type="entry name" value="ACETOLACTATE SYNTHASE LARGE SUBUNIT"/>
    <property type="match status" value="1"/>
</dbReference>
<name>A0A5C8PKP7_9HYPH</name>
<dbReference type="GO" id="GO:0009097">
    <property type="term" value="P:isoleucine biosynthetic process"/>
    <property type="evidence" value="ECO:0007669"/>
    <property type="project" value="TreeGrafter"/>
</dbReference>
<dbReference type="Proteomes" id="UP000321638">
    <property type="component" value="Unassembled WGS sequence"/>
</dbReference>
<dbReference type="InterPro" id="IPR011766">
    <property type="entry name" value="TPP_enzyme_TPP-bd"/>
</dbReference>
<dbReference type="GO" id="GO:0050660">
    <property type="term" value="F:flavin adenine dinucleotide binding"/>
    <property type="evidence" value="ECO:0007669"/>
    <property type="project" value="TreeGrafter"/>
</dbReference>
<dbReference type="Pfam" id="PF02776">
    <property type="entry name" value="TPP_enzyme_N"/>
    <property type="match status" value="1"/>
</dbReference>
<keyword evidence="8" id="KW-1185">Reference proteome</keyword>
<comment type="caution">
    <text evidence="7">The sequence shown here is derived from an EMBL/GenBank/DDBJ whole genome shotgun (WGS) entry which is preliminary data.</text>
</comment>
<organism evidence="7 8">
    <name type="scientific">Vineibacter terrae</name>
    <dbReference type="NCBI Taxonomy" id="2586908"/>
    <lineage>
        <taxon>Bacteria</taxon>
        <taxon>Pseudomonadati</taxon>
        <taxon>Pseudomonadota</taxon>
        <taxon>Alphaproteobacteria</taxon>
        <taxon>Hyphomicrobiales</taxon>
        <taxon>Vineibacter</taxon>
    </lineage>
</organism>
<dbReference type="SUPFAM" id="SSF52518">
    <property type="entry name" value="Thiamin diphosphate-binding fold (THDP-binding)"/>
    <property type="match status" value="2"/>
</dbReference>
<dbReference type="GO" id="GO:0005948">
    <property type="term" value="C:acetolactate synthase complex"/>
    <property type="evidence" value="ECO:0007669"/>
    <property type="project" value="TreeGrafter"/>
</dbReference>
<evidence type="ECO:0000259" key="4">
    <source>
        <dbReference type="Pfam" id="PF00205"/>
    </source>
</evidence>
<dbReference type="Pfam" id="PF02775">
    <property type="entry name" value="TPP_enzyme_C"/>
    <property type="match status" value="1"/>
</dbReference>
<dbReference type="FunFam" id="3.40.50.970:FF:000007">
    <property type="entry name" value="Acetolactate synthase"/>
    <property type="match status" value="1"/>
</dbReference>
<gene>
    <name evidence="7" type="ORF">FHP25_18175</name>
</gene>
<proteinExistence type="inferred from homology"/>
<feature type="domain" description="Thiamine pyrophosphate enzyme N-terminal TPP-binding" evidence="6">
    <location>
        <begin position="19"/>
        <end position="134"/>
    </location>
</feature>
<dbReference type="InterPro" id="IPR029061">
    <property type="entry name" value="THDP-binding"/>
</dbReference>
<dbReference type="InterPro" id="IPR012000">
    <property type="entry name" value="Thiamin_PyroP_enz_cen_dom"/>
</dbReference>
<dbReference type="InterPro" id="IPR029035">
    <property type="entry name" value="DHS-like_NAD/FAD-binding_dom"/>
</dbReference>
<dbReference type="GO" id="GO:0009099">
    <property type="term" value="P:L-valine biosynthetic process"/>
    <property type="evidence" value="ECO:0007669"/>
    <property type="project" value="TreeGrafter"/>
</dbReference>
<dbReference type="RefSeq" id="WP_147848377.1">
    <property type="nucleotide sequence ID" value="NZ_VDUZ01000020.1"/>
</dbReference>
<evidence type="ECO:0000259" key="6">
    <source>
        <dbReference type="Pfam" id="PF02776"/>
    </source>
</evidence>
<keyword evidence="2 3" id="KW-0786">Thiamine pyrophosphate</keyword>
<dbReference type="Pfam" id="PF00205">
    <property type="entry name" value="TPP_enzyme_M"/>
    <property type="match status" value="1"/>
</dbReference>
<dbReference type="NCBIfam" id="NF006052">
    <property type="entry name" value="PRK08199.1"/>
    <property type="match status" value="1"/>
</dbReference>
<dbReference type="CDD" id="cd00568">
    <property type="entry name" value="TPP_enzymes"/>
    <property type="match status" value="1"/>
</dbReference>
<dbReference type="EMBL" id="VDUZ01000020">
    <property type="protein sequence ID" value="TXL74131.1"/>
    <property type="molecule type" value="Genomic_DNA"/>
</dbReference>
<dbReference type="AlphaFoldDB" id="A0A5C8PKP7"/>
<protein>
    <submittedName>
        <fullName evidence="7">Thiamine pyrophosphate-binding protein</fullName>
    </submittedName>
</protein>